<reference evidence="1 2" key="1">
    <citation type="submission" date="2016-08" db="EMBL/GenBank/DDBJ databases">
        <authorList>
            <person name="Seilhamer J.J."/>
        </authorList>
    </citation>
    <scope>NUCLEOTIDE SEQUENCE [LARGE SCALE GENOMIC DNA]</scope>
    <source>
        <strain evidence="1 2">P1-7</strain>
    </source>
</reference>
<protein>
    <recommendedName>
        <fullName evidence="3">Phasin family protein</fullName>
    </recommendedName>
</protein>
<dbReference type="AlphaFoldDB" id="A0A1C3VRD2"/>
<gene>
    <name evidence="1" type="ORF">GA0061101_10652</name>
</gene>
<dbReference type="RefSeq" id="WP_037202600.1">
    <property type="nucleotide sequence ID" value="NZ_FMAF01000006.1"/>
</dbReference>
<dbReference type="OrthoDB" id="7678403at2"/>
<name>A0A1C3VRD2_9HYPH</name>
<evidence type="ECO:0000313" key="2">
    <source>
        <dbReference type="Proteomes" id="UP000199205"/>
    </source>
</evidence>
<evidence type="ECO:0000313" key="1">
    <source>
        <dbReference type="EMBL" id="SCB30054.1"/>
    </source>
</evidence>
<accession>A0A1C3VRD2</accession>
<evidence type="ECO:0008006" key="3">
    <source>
        <dbReference type="Google" id="ProtNLM"/>
    </source>
</evidence>
<organism evidence="1 2">
    <name type="scientific">Rhizobium lusitanum</name>
    <dbReference type="NCBI Taxonomy" id="293958"/>
    <lineage>
        <taxon>Bacteria</taxon>
        <taxon>Pseudomonadati</taxon>
        <taxon>Pseudomonadota</taxon>
        <taxon>Alphaproteobacteria</taxon>
        <taxon>Hyphomicrobiales</taxon>
        <taxon>Rhizobiaceae</taxon>
        <taxon>Rhizobium/Agrobacterium group</taxon>
        <taxon>Rhizobium</taxon>
    </lineage>
</organism>
<proteinExistence type="predicted"/>
<dbReference type="Proteomes" id="UP000199205">
    <property type="component" value="Unassembled WGS sequence"/>
</dbReference>
<dbReference type="EMBL" id="FMAF01000006">
    <property type="protein sequence ID" value="SCB30054.1"/>
    <property type="molecule type" value="Genomic_DNA"/>
</dbReference>
<sequence>MKYPSRKLSDDLATLWIQAPMVIGMRLSQMWMTAMTGGGVNMTEFNQMVSEKMMAAAESAVATNIAMTQQNIAAMTKGGNALSHRAVDAVAQAMVKPYSKRVRSNVRRLSKQKD</sequence>